<accession>A0A5J6GP92</accession>
<reference evidence="2 3" key="1">
    <citation type="submission" date="2017-09" db="EMBL/GenBank/DDBJ databases">
        <authorList>
            <person name="Lee N."/>
            <person name="Cho B.-K."/>
        </authorList>
    </citation>
    <scope>NUCLEOTIDE SEQUENCE [LARGE SCALE GENOMIC DNA]</scope>
    <source>
        <strain evidence="2 3">ATCC 12853</strain>
    </source>
</reference>
<keyword evidence="2" id="KW-0030">Aminoacyl-tRNA synthetase</keyword>
<feature type="domain" description="YbaK/aminoacyl-tRNA synthetase-associated" evidence="1">
    <location>
        <begin position="36"/>
        <end position="150"/>
    </location>
</feature>
<dbReference type="OrthoDB" id="5524888at2"/>
<sequence length="163" mass="17964">MEMPTTAFRRLMSVLDGSFADYRVIDHEAEGETLRASDLRGHEPAQAAKCMVVQVRRKAPTEHVTVLAVVPGDRRVDFKKVRRLFGGADASLADRSLAERITGCVSGCVIPFAFDPGLHLVVDPELLLHDEIYFNAARLDRSIALGTEHFVALSEPRVAPIAR</sequence>
<dbReference type="SUPFAM" id="SSF55826">
    <property type="entry name" value="YbaK/ProRS associated domain"/>
    <property type="match status" value="1"/>
</dbReference>
<dbReference type="AlphaFoldDB" id="A0A5J6GP92"/>
<name>A0A5J6GP92_STRKN</name>
<dbReference type="GO" id="GO:0002161">
    <property type="term" value="F:aminoacyl-tRNA deacylase activity"/>
    <property type="evidence" value="ECO:0007669"/>
    <property type="project" value="InterPro"/>
</dbReference>
<dbReference type="InterPro" id="IPR007214">
    <property type="entry name" value="YbaK/aa-tRNA-synth-assoc-dom"/>
</dbReference>
<keyword evidence="3" id="KW-1185">Reference proteome</keyword>
<dbReference type="PANTHER" id="PTHR30411">
    <property type="entry name" value="CYTOPLASMIC PROTEIN"/>
    <property type="match status" value="1"/>
</dbReference>
<dbReference type="EMBL" id="CP023699">
    <property type="protein sequence ID" value="QEU97259.1"/>
    <property type="molecule type" value="Genomic_DNA"/>
</dbReference>
<dbReference type="Gene3D" id="3.90.960.10">
    <property type="entry name" value="YbaK/aminoacyl-tRNA synthetase-associated domain"/>
    <property type="match status" value="1"/>
</dbReference>
<evidence type="ECO:0000313" key="2">
    <source>
        <dbReference type="EMBL" id="QEU97259.1"/>
    </source>
</evidence>
<dbReference type="KEGG" id="ska:CP970_10845"/>
<dbReference type="Proteomes" id="UP000325529">
    <property type="component" value="Chromosome"/>
</dbReference>
<dbReference type="InterPro" id="IPR036754">
    <property type="entry name" value="YbaK/aa-tRNA-synt-asso_dom_sf"/>
</dbReference>
<evidence type="ECO:0000313" key="3">
    <source>
        <dbReference type="Proteomes" id="UP000325529"/>
    </source>
</evidence>
<dbReference type="Pfam" id="PF04073">
    <property type="entry name" value="tRNA_edit"/>
    <property type="match status" value="1"/>
</dbReference>
<dbReference type="GO" id="GO:0004812">
    <property type="term" value="F:aminoacyl-tRNA ligase activity"/>
    <property type="evidence" value="ECO:0007669"/>
    <property type="project" value="UniProtKB-KW"/>
</dbReference>
<keyword evidence="2" id="KW-0436">Ligase</keyword>
<dbReference type="PANTHER" id="PTHR30411:SF9">
    <property type="entry name" value="MULTIFUNCTIONAL SER_THR-TRNA DEACYLASE PROXP-Y"/>
    <property type="match status" value="1"/>
</dbReference>
<organism evidence="2 3">
    <name type="scientific">Streptomyces kanamyceticus</name>
    <dbReference type="NCBI Taxonomy" id="1967"/>
    <lineage>
        <taxon>Bacteria</taxon>
        <taxon>Bacillati</taxon>
        <taxon>Actinomycetota</taxon>
        <taxon>Actinomycetes</taxon>
        <taxon>Kitasatosporales</taxon>
        <taxon>Streptomycetaceae</taxon>
        <taxon>Streptomyces</taxon>
    </lineage>
</organism>
<protein>
    <submittedName>
        <fullName evidence="2">YbaK/prolyl-tRNA synthetase associated domain-containing protein</fullName>
    </submittedName>
</protein>
<gene>
    <name evidence="2" type="ORF">CP970_10845</name>
</gene>
<evidence type="ECO:0000259" key="1">
    <source>
        <dbReference type="Pfam" id="PF04073"/>
    </source>
</evidence>
<proteinExistence type="predicted"/>